<organism evidence="3">
    <name type="scientific">freshwater metagenome</name>
    <dbReference type="NCBI Taxonomy" id="449393"/>
    <lineage>
        <taxon>unclassified sequences</taxon>
        <taxon>metagenomes</taxon>
        <taxon>ecological metagenomes</taxon>
    </lineage>
</organism>
<gene>
    <name evidence="3" type="ORF">GM50_7930</name>
</gene>
<comment type="caution">
    <text evidence="3">The sequence shown here is derived from an EMBL/GenBank/DDBJ whole genome shotgun (WGS) entry which is preliminary data.</text>
</comment>
<dbReference type="SUPFAM" id="SSF52540">
    <property type="entry name" value="P-loop containing nucleoside triphosphate hydrolases"/>
    <property type="match status" value="1"/>
</dbReference>
<dbReference type="PANTHER" id="PTHR43384">
    <property type="entry name" value="SEPTUM SITE-DETERMINING PROTEIN MIND HOMOLOG, CHLOROPLASTIC-RELATED"/>
    <property type="match status" value="1"/>
</dbReference>
<dbReference type="InterPro" id="IPR027417">
    <property type="entry name" value="P-loop_NTPase"/>
</dbReference>
<evidence type="ECO:0008006" key="4">
    <source>
        <dbReference type="Google" id="ProtNLM"/>
    </source>
</evidence>
<dbReference type="GO" id="GO:0005829">
    <property type="term" value="C:cytosol"/>
    <property type="evidence" value="ECO:0007669"/>
    <property type="project" value="TreeGrafter"/>
</dbReference>
<evidence type="ECO:0000256" key="2">
    <source>
        <dbReference type="ARBA" id="ARBA00022840"/>
    </source>
</evidence>
<dbReference type="AlphaFoldDB" id="A0A094SJP9"/>
<dbReference type="GO" id="GO:0009898">
    <property type="term" value="C:cytoplasmic side of plasma membrane"/>
    <property type="evidence" value="ECO:0007669"/>
    <property type="project" value="TreeGrafter"/>
</dbReference>
<evidence type="ECO:0000256" key="1">
    <source>
        <dbReference type="ARBA" id="ARBA00022741"/>
    </source>
</evidence>
<keyword evidence="1" id="KW-0547">Nucleotide-binding</keyword>
<proteinExistence type="predicted"/>
<name>A0A094SJP9_9ZZZZ</name>
<dbReference type="PANTHER" id="PTHR43384:SF6">
    <property type="entry name" value="SEPTUM SITE-DETERMINING PROTEIN MIND HOMOLOG, CHLOROPLASTIC"/>
    <property type="match status" value="1"/>
</dbReference>
<dbReference type="GO" id="GO:0005524">
    <property type="term" value="F:ATP binding"/>
    <property type="evidence" value="ECO:0007669"/>
    <property type="project" value="UniProtKB-KW"/>
</dbReference>
<dbReference type="GO" id="GO:0051782">
    <property type="term" value="P:negative regulation of cell division"/>
    <property type="evidence" value="ECO:0007669"/>
    <property type="project" value="TreeGrafter"/>
</dbReference>
<dbReference type="InterPro" id="IPR050625">
    <property type="entry name" value="ParA/MinD_ATPase"/>
</dbReference>
<dbReference type="GO" id="GO:0016887">
    <property type="term" value="F:ATP hydrolysis activity"/>
    <property type="evidence" value="ECO:0007669"/>
    <property type="project" value="TreeGrafter"/>
</dbReference>
<keyword evidence="2" id="KW-0067">ATP-binding</keyword>
<dbReference type="EMBL" id="JNSK01000021">
    <property type="protein sequence ID" value="KGA18698.1"/>
    <property type="molecule type" value="Genomic_DNA"/>
</dbReference>
<dbReference type="Gene3D" id="3.40.50.300">
    <property type="entry name" value="P-loop containing nucleotide triphosphate hydrolases"/>
    <property type="match status" value="1"/>
</dbReference>
<protein>
    <recommendedName>
        <fullName evidence="4">AAA domain-containing protein</fullName>
    </recommendedName>
</protein>
<sequence>MAELNVITAIKDPEFEAMVAGTLFSHGWSVLFRALDVASLQNFLTTSSESRPLLIYSSDVSDLDSKILETFLPYLDRAIGFLASNNNEVLDGYLARPRDEIELLAMIRSPHRAPMLRSTSTDHSSSRCRMIALSGVNHGEGVTLTALNLAIEIGLTGKKVLLIDAHHQMPAIATLLGERHANKDAPKDVSAMLQIFEITRHNASHAVELIFNASHNVDFILIDLGLITYSEPALLDRRWESAFLTSVLEVADDLWIFSSPRVVSSRALREITKAFSQMTIRGRITYLLTQRIPGKRGDEQEEKFLSVVSPARPHALRILPLDLRSVSAATQDRSILMESNSRGALRRSLAAIALELTQ</sequence>
<accession>A0A094SJP9</accession>
<evidence type="ECO:0000313" key="3">
    <source>
        <dbReference type="EMBL" id="KGA18698.1"/>
    </source>
</evidence>
<reference evidence="3" key="1">
    <citation type="submission" date="2014-05" db="EMBL/GenBank/DDBJ databases">
        <title>Key roles for freshwater Actinobacteria revealed by deep metagenomic sequencing.</title>
        <authorList>
            <person name="Ghai R."/>
            <person name="Mizuno C.M."/>
            <person name="Picazo A."/>
            <person name="Camacho A."/>
            <person name="Rodriguez-Valera F."/>
        </authorList>
    </citation>
    <scope>NUCLEOTIDE SEQUENCE</scope>
</reference>